<evidence type="ECO:0000313" key="1">
    <source>
        <dbReference type="EMBL" id="EPD32588.1"/>
    </source>
</evidence>
<dbReference type="Proteomes" id="UP000014417">
    <property type="component" value="Unassembled WGS sequence"/>
</dbReference>
<organism evidence="1 2">
    <name type="scientific">Propionimicrobium lymphophilum ACS-093-V-SCH5</name>
    <dbReference type="NCBI Taxonomy" id="883161"/>
    <lineage>
        <taxon>Bacteria</taxon>
        <taxon>Bacillati</taxon>
        <taxon>Actinomycetota</taxon>
        <taxon>Actinomycetes</taxon>
        <taxon>Propionibacteriales</taxon>
        <taxon>Propionibacteriaceae</taxon>
        <taxon>Propionimicrobium</taxon>
    </lineage>
</organism>
<dbReference type="InterPro" id="IPR009061">
    <property type="entry name" value="DNA-bd_dom_put_sf"/>
</dbReference>
<dbReference type="EMBL" id="AGZR01000008">
    <property type="protein sequence ID" value="EPD32588.1"/>
    <property type="molecule type" value="Genomic_DNA"/>
</dbReference>
<comment type="caution">
    <text evidence="1">The sequence shown here is derived from an EMBL/GenBank/DDBJ whole genome shotgun (WGS) entry which is preliminary data.</text>
</comment>
<dbReference type="AlphaFoldDB" id="S2VYI3"/>
<name>S2VYI3_9ACTN</name>
<dbReference type="RefSeq" id="WP_016456115.1">
    <property type="nucleotide sequence ID" value="NZ_KE150269.1"/>
</dbReference>
<sequence>MSEQQKYVSYTQAAKYSGVSIRTLKQKTLEGKLPSYRFDGGNKGYVKIGDLEKLFARVK</sequence>
<dbReference type="STRING" id="883161.HMPREF9306_01287"/>
<keyword evidence="2" id="KW-1185">Reference proteome</keyword>
<evidence type="ECO:0000313" key="2">
    <source>
        <dbReference type="Proteomes" id="UP000014417"/>
    </source>
</evidence>
<dbReference type="HOGENOM" id="CLU_2956961_0_0_11"/>
<protein>
    <submittedName>
        <fullName evidence="1">Excisionase family DNA binding domain-containing protein</fullName>
    </submittedName>
</protein>
<reference evidence="1 2" key="1">
    <citation type="submission" date="2013-04" db="EMBL/GenBank/DDBJ databases">
        <title>The Genome Sequence of Propionimicrobium lymphophilum ACS-093-V-SCH5.</title>
        <authorList>
            <consortium name="The Broad Institute Genomics Platform"/>
            <person name="Earl A."/>
            <person name="Ward D."/>
            <person name="Feldgarden M."/>
            <person name="Gevers D."/>
            <person name="Saerens B."/>
            <person name="Vaneechoutte M."/>
            <person name="Walker B."/>
            <person name="Young S."/>
            <person name="Zeng Q."/>
            <person name="Gargeya S."/>
            <person name="Fitzgerald M."/>
            <person name="Haas B."/>
            <person name="Abouelleil A."/>
            <person name="Allen A.W."/>
            <person name="Alvarado L."/>
            <person name="Arachchi H.M."/>
            <person name="Berlin A.M."/>
            <person name="Chapman S.B."/>
            <person name="Gainer-Dewar J."/>
            <person name="Goldberg J."/>
            <person name="Griggs A."/>
            <person name="Gujja S."/>
            <person name="Hansen M."/>
            <person name="Howarth C."/>
            <person name="Imamovic A."/>
            <person name="Ireland A."/>
            <person name="Larimer J."/>
            <person name="McCowan C."/>
            <person name="Murphy C."/>
            <person name="Pearson M."/>
            <person name="Poon T.W."/>
            <person name="Priest M."/>
            <person name="Roberts A."/>
            <person name="Saif S."/>
            <person name="Shea T."/>
            <person name="Sisk P."/>
            <person name="Sykes S."/>
            <person name="Wortman J."/>
            <person name="Nusbaum C."/>
            <person name="Birren B."/>
        </authorList>
    </citation>
    <scope>NUCLEOTIDE SEQUENCE [LARGE SCALE GENOMIC DNA]</scope>
    <source>
        <strain evidence="1 2">ACS-093-V-SCH5</strain>
    </source>
</reference>
<gene>
    <name evidence="1" type="ORF">HMPREF9306_01287</name>
</gene>
<dbReference type="SUPFAM" id="SSF46955">
    <property type="entry name" value="Putative DNA-binding domain"/>
    <property type="match status" value="1"/>
</dbReference>
<accession>S2VYI3</accession>
<proteinExistence type="predicted"/>